<protein>
    <submittedName>
        <fullName evidence="1">Uncharacterized protein</fullName>
    </submittedName>
</protein>
<name>A0A6M3TCQ4_9CAUD</name>
<reference evidence="1 2" key="1">
    <citation type="journal article" date="2020" name="Microb. Biotechnol.">
        <title>Phage biocontrol to combat Pseudomonas syringae pathogens causing disease in cherry.</title>
        <authorList>
            <person name="Rabiey M."/>
            <person name="Roy S.R."/>
            <person name="Holtappels D."/>
            <person name="Franceschetti L."/>
            <person name="Quilty B.J."/>
            <person name="Creeth R."/>
            <person name="Sundin G.W."/>
            <person name="Wagemans J."/>
            <person name="Lavigne R."/>
            <person name="Jackson R.W."/>
        </authorList>
    </citation>
    <scope>NUCLEOTIDE SEQUENCE [LARGE SCALE GENOMIC DNA]</scope>
</reference>
<evidence type="ECO:0000313" key="2">
    <source>
        <dbReference type="Proteomes" id="UP000501738"/>
    </source>
</evidence>
<gene>
    <name evidence="1" type="ORF">PssvBMR5_gp34</name>
</gene>
<proteinExistence type="predicted"/>
<organism evidence="1 2">
    <name type="scientific">Pseudomonas phage MR5</name>
    <dbReference type="NCBI Taxonomy" id="2711172"/>
    <lineage>
        <taxon>Viruses</taxon>
        <taxon>Duplodnaviria</taxon>
        <taxon>Heunggongvirae</taxon>
        <taxon>Uroviricota</taxon>
        <taxon>Caudoviricetes</taxon>
        <taxon>Autographivirales</taxon>
        <taxon>Autoscriptoviridae</taxon>
        <taxon>Krylovirinae</taxon>
        <taxon>Mojovirus</taxon>
        <taxon>Mojovirus MR5</taxon>
    </lineage>
</organism>
<sequence>MTYIGKGEERVKKDNSNSIPTFSEEQYKYLAQSFPAMVIQHTHTLSEVMLGAGEQRVLELVRKNIGYTAIRSLRDER</sequence>
<accession>A0A6M3TCQ4</accession>
<dbReference type="EMBL" id="MT104468">
    <property type="protein sequence ID" value="QJD54802.1"/>
    <property type="molecule type" value="Genomic_DNA"/>
</dbReference>
<keyword evidence="2" id="KW-1185">Reference proteome</keyword>
<dbReference type="Proteomes" id="UP000501738">
    <property type="component" value="Segment"/>
</dbReference>
<evidence type="ECO:0000313" key="1">
    <source>
        <dbReference type="EMBL" id="QJD54802.1"/>
    </source>
</evidence>